<proteinExistence type="predicted"/>
<dbReference type="SMART" id="SM00829">
    <property type="entry name" value="PKS_ER"/>
    <property type="match status" value="1"/>
</dbReference>
<dbReference type="PANTHER" id="PTHR48106">
    <property type="entry name" value="QUINONE OXIDOREDUCTASE PIG3-RELATED"/>
    <property type="match status" value="1"/>
</dbReference>
<dbReference type="Proteomes" id="UP000295277">
    <property type="component" value="Unassembled WGS sequence"/>
</dbReference>
<comment type="caution">
    <text evidence="4">The sequence shown here is derived from an EMBL/GenBank/DDBJ whole genome shotgun (WGS) entry which is preliminary data.</text>
</comment>
<dbReference type="SUPFAM" id="SSF50129">
    <property type="entry name" value="GroES-like"/>
    <property type="match status" value="1"/>
</dbReference>
<evidence type="ECO:0000313" key="4">
    <source>
        <dbReference type="EMBL" id="TCM82667.1"/>
    </source>
</evidence>
<name>A0A4R1YSN9_9RHOB</name>
<evidence type="ECO:0000259" key="3">
    <source>
        <dbReference type="SMART" id="SM00829"/>
    </source>
</evidence>
<organism evidence="4 5">
    <name type="scientific">Rhodovulum steppense</name>
    <dbReference type="NCBI Taxonomy" id="540251"/>
    <lineage>
        <taxon>Bacteria</taxon>
        <taxon>Pseudomonadati</taxon>
        <taxon>Pseudomonadota</taxon>
        <taxon>Alphaproteobacteria</taxon>
        <taxon>Rhodobacterales</taxon>
        <taxon>Paracoccaceae</taxon>
        <taxon>Rhodovulum</taxon>
    </lineage>
</organism>
<dbReference type="InterPro" id="IPR011032">
    <property type="entry name" value="GroES-like_sf"/>
</dbReference>
<dbReference type="EMBL" id="SLVM01000015">
    <property type="protein sequence ID" value="TCM82667.1"/>
    <property type="molecule type" value="Genomic_DNA"/>
</dbReference>
<gene>
    <name evidence="4" type="ORF">EV216_11530</name>
</gene>
<evidence type="ECO:0000313" key="5">
    <source>
        <dbReference type="Proteomes" id="UP000295277"/>
    </source>
</evidence>
<dbReference type="Pfam" id="PF08240">
    <property type="entry name" value="ADH_N"/>
    <property type="match status" value="1"/>
</dbReference>
<dbReference type="InterPro" id="IPR013154">
    <property type="entry name" value="ADH-like_N"/>
</dbReference>
<dbReference type="NCBIfam" id="TIGR02824">
    <property type="entry name" value="quinone_pig3"/>
    <property type="match status" value="1"/>
</dbReference>
<dbReference type="GO" id="GO:0070402">
    <property type="term" value="F:NADPH binding"/>
    <property type="evidence" value="ECO:0007669"/>
    <property type="project" value="TreeGrafter"/>
</dbReference>
<dbReference type="Pfam" id="PF13602">
    <property type="entry name" value="ADH_zinc_N_2"/>
    <property type="match status" value="1"/>
</dbReference>
<dbReference type="SUPFAM" id="SSF51735">
    <property type="entry name" value="NAD(P)-binding Rossmann-fold domains"/>
    <property type="match status" value="1"/>
</dbReference>
<dbReference type="InterPro" id="IPR014189">
    <property type="entry name" value="Quinone_OxRdtase_PIG3"/>
</dbReference>
<dbReference type="AlphaFoldDB" id="A0A4R1YSN9"/>
<accession>A0A4R1YSN9</accession>
<dbReference type="Gene3D" id="3.40.50.720">
    <property type="entry name" value="NAD(P)-binding Rossmann-like Domain"/>
    <property type="match status" value="1"/>
</dbReference>
<protein>
    <submittedName>
        <fullName evidence="4">Putative PIG3 family NAD(P)H quinone oxidoreductase</fullName>
    </submittedName>
</protein>
<evidence type="ECO:0000256" key="2">
    <source>
        <dbReference type="ARBA" id="ARBA00023002"/>
    </source>
</evidence>
<evidence type="ECO:0000256" key="1">
    <source>
        <dbReference type="ARBA" id="ARBA00022857"/>
    </source>
</evidence>
<dbReference type="RefSeq" id="WP_132695503.1">
    <property type="nucleotide sequence ID" value="NZ_SLVM01000015.1"/>
</dbReference>
<sequence>MTLPATMRAVEISEPGGPEVLRLTDRPVPVPGAGEILIRLAYAGVNRPDALQRAGLYAPPPWASDLPGLEGAGEVVAIGPDVAGIAVGDQVCALLPGGGYAEYVVTPAAHALPVPEGLDLEQAACLPETFFTVWSNVFMRGGLKAGERFLVHGGSSGIGTTAIQLAHVFGARVFTTAGSAEKCAACVALGAERAINYREEDFAEVLRAEGGADLILDMVGGDYLPRNVRALADEGRLVQIAFLKGSKVELNFAQVMMRRLTITGSTLRPQSDLAKARIADELRDKVWPLIAAGRVRPVMDSEFPLDDAAAAHARMESSAHVGKIVLRVA</sequence>
<dbReference type="OrthoDB" id="9780520at2"/>
<dbReference type="PANTHER" id="PTHR48106:SF8">
    <property type="entry name" value="OS02G0805600 PROTEIN"/>
    <property type="match status" value="1"/>
</dbReference>
<keyword evidence="2" id="KW-0560">Oxidoreductase</keyword>
<dbReference type="InterPro" id="IPR020843">
    <property type="entry name" value="ER"/>
</dbReference>
<dbReference type="GO" id="GO:0016651">
    <property type="term" value="F:oxidoreductase activity, acting on NAD(P)H"/>
    <property type="evidence" value="ECO:0007669"/>
    <property type="project" value="TreeGrafter"/>
</dbReference>
<dbReference type="Gene3D" id="3.90.180.10">
    <property type="entry name" value="Medium-chain alcohol dehydrogenases, catalytic domain"/>
    <property type="match status" value="1"/>
</dbReference>
<keyword evidence="1" id="KW-0521">NADP</keyword>
<feature type="domain" description="Enoyl reductase (ER)" evidence="3">
    <location>
        <begin position="16"/>
        <end position="326"/>
    </location>
</feature>
<dbReference type="CDD" id="cd05276">
    <property type="entry name" value="p53_inducible_oxidoreductase"/>
    <property type="match status" value="1"/>
</dbReference>
<reference evidence="4 5" key="1">
    <citation type="submission" date="2019-03" db="EMBL/GenBank/DDBJ databases">
        <title>Genomic Encyclopedia of Type Strains, Phase IV (KMG-IV): sequencing the most valuable type-strain genomes for metagenomic binning, comparative biology and taxonomic classification.</title>
        <authorList>
            <person name="Goeker M."/>
        </authorList>
    </citation>
    <scope>NUCLEOTIDE SEQUENCE [LARGE SCALE GENOMIC DNA]</scope>
    <source>
        <strain evidence="4 5">DSM 21153</strain>
    </source>
</reference>
<keyword evidence="5" id="KW-1185">Reference proteome</keyword>
<dbReference type="InterPro" id="IPR036291">
    <property type="entry name" value="NAD(P)-bd_dom_sf"/>
</dbReference>